<organism evidence="2 3">
    <name type="scientific">Toxoplasma gondii TgCATBr9</name>
    <dbReference type="NCBI Taxonomy" id="943120"/>
    <lineage>
        <taxon>Eukaryota</taxon>
        <taxon>Sar</taxon>
        <taxon>Alveolata</taxon>
        <taxon>Apicomplexa</taxon>
        <taxon>Conoidasida</taxon>
        <taxon>Coccidia</taxon>
        <taxon>Eucoccidiorida</taxon>
        <taxon>Eimeriorina</taxon>
        <taxon>Sarcocystidae</taxon>
        <taxon>Toxoplasma</taxon>
    </lineage>
</organism>
<feature type="compositionally biased region" description="Basic and acidic residues" evidence="1">
    <location>
        <begin position="20"/>
        <end position="32"/>
    </location>
</feature>
<feature type="compositionally biased region" description="Basic and acidic residues" evidence="1">
    <location>
        <begin position="128"/>
        <end position="139"/>
    </location>
</feature>
<proteinExistence type="predicted"/>
<dbReference type="VEuPathDB" id="ToxoDB:TGBR9_381720"/>
<reference evidence="2 3" key="1">
    <citation type="journal article" date="2016" name="Nat. Commun.">
        <title>Local admixture of amplified and diversified secreted pathogenesis determinants shapes mosaic Toxoplasma gondii genomes.</title>
        <authorList>
            <person name="Lorenzi H."/>
            <person name="Khan A."/>
            <person name="Behnke M.S."/>
            <person name="Namasivayam S."/>
            <person name="Swapna L.S."/>
            <person name="Hadjithomas M."/>
            <person name="Karamycheva S."/>
            <person name="Pinney D."/>
            <person name="Brunk B.P."/>
            <person name="Ajioka J.W."/>
            <person name="Ajzenberg D."/>
            <person name="Boothroyd J.C."/>
            <person name="Boyle J.P."/>
            <person name="Darde M.L."/>
            <person name="Diaz-Miranda M.A."/>
            <person name="Dubey J.P."/>
            <person name="Fritz H.M."/>
            <person name="Gennari S.M."/>
            <person name="Gregory B.D."/>
            <person name="Kim K."/>
            <person name="Saeij J.P."/>
            <person name="Su C."/>
            <person name="White M.W."/>
            <person name="Zhu X.Q."/>
            <person name="Howe D.K."/>
            <person name="Rosenthal B.M."/>
            <person name="Grigg M.E."/>
            <person name="Parkinson J."/>
            <person name="Liu L."/>
            <person name="Kissinger J.C."/>
            <person name="Roos D.S."/>
            <person name="Sibley L.D."/>
        </authorList>
    </citation>
    <scope>NUCLEOTIDE SEQUENCE [LARGE SCALE GENOMIC DNA]</scope>
    <source>
        <strain evidence="2 3">TgCATBr9</strain>
    </source>
</reference>
<feature type="region of interest" description="Disordered" evidence="1">
    <location>
        <begin position="17"/>
        <end position="139"/>
    </location>
</feature>
<protein>
    <submittedName>
        <fullName evidence="2">Uncharacterized protein</fullName>
    </submittedName>
</protein>
<feature type="compositionally biased region" description="Basic and acidic residues" evidence="1">
    <location>
        <begin position="111"/>
        <end position="120"/>
    </location>
</feature>
<accession>A0A2T6IX36</accession>
<gene>
    <name evidence="2" type="ORF">TGBR9_381720</name>
</gene>
<dbReference type="AlphaFoldDB" id="A0A2T6IX36"/>
<feature type="compositionally biased region" description="Polar residues" evidence="1">
    <location>
        <begin position="55"/>
        <end position="68"/>
    </location>
</feature>
<feature type="compositionally biased region" description="Basic residues" evidence="1">
    <location>
        <begin position="100"/>
        <end position="110"/>
    </location>
</feature>
<dbReference type="EMBL" id="AFHV02001116">
    <property type="protein sequence ID" value="PUA89909.1"/>
    <property type="molecule type" value="Genomic_DNA"/>
</dbReference>
<comment type="caution">
    <text evidence="2">The sequence shown here is derived from an EMBL/GenBank/DDBJ whole genome shotgun (WGS) entry which is preliminary data.</text>
</comment>
<feature type="compositionally biased region" description="Basic and acidic residues" evidence="1">
    <location>
        <begin position="86"/>
        <end position="99"/>
    </location>
</feature>
<dbReference type="Proteomes" id="UP000244488">
    <property type="component" value="Unassembled WGS sequence"/>
</dbReference>
<evidence type="ECO:0000256" key="1">
    <source>
        <dbReference type="SAM" id="MobiDB-lite"/>
    </source>
</evidence>
<sequence>MTRVQNSGLMCGLRLSLGNREGESLESSECRRLHSSPHPRNRLSTPSAIEERGSATFQQQIQPFSEPQTKPVPSFLKKGRTIKTMPKTERKRLTDDKREQRRNRAMRKPRRKDEEIDVPRRERRQRGEKKERREKETEN</sequence>
<name>A0A2T6IX36_TOXGO</name>
<evidence type="ECO:0000313" key="3">
    <source>
        <dbReference type="Proteomes" id="UP000244488"/>
    </source>
</evidence>
<evidence type="ECO:0000313" key="2">
    <source>
        <dbReference type="EMBL" id="PUA89909.1"/>
    </source>
</evidence>